<feature type="compositionally biased region" description="Basic and acidic residues" evidence="1">
    <location>
        <begin position="41"/>
        <end position="51"/>
    </location>
</feature>
<dbReference type="PATRIC" id="fig|33888.3.peg.3036"/>
<feature type="compositionally biased region" description="Basic and acidic residues" evidence="1">
    <location>
        <begin position="1"/>
        <end position="16"/>
    </location>
</feature>
<dbReference type="AlphaFoldDB" id="A0A160KVP8"/>
<protein>
    <submittedName>
        <fullName evidence="2">Uncharacterized protein</fullName>
    </submittedName>
</protein>
<feature type="region of interest" description="Disordered" evidence="1">
    <location>
        <begin position="41"/>
        <end position="83"/>
    </location>
</feature>
<reference evidence="2 3" key="1">
    <citation type="submission" date="2016-05" db="EMBL/GenBank/DDBJ databases">
        <title>Complete genome sequence of Rathayibacter tritici NCPPB 1953.</title>
        <authorList>
            <person name="Park J."/>
            <person name="Lee H.-H."/>
            <person name="Lee S.-W."/>
            <person name="Seo Y.-S."/>
        </authorList>
    </citation>
    <scope>NUCLEOTIDE SEQUENCE [LARGE SCALE GENOMIC DNA]</scope>
    <source>
        <strain evidence="2 3">NCPPB 1953</strain>
    </source>
</reference>
<dbReference type="RefSeq" id="WP_068256175.1">
    <property type="nucleotide sequence ID" value="NZ_CP015515.1"/>
</dbReference>
<organism evidence="2 3">
    <name type="scientific">Rathayibacter tritici</name>
    <dbReference type="NCBI Taxonomy" id="33888"/>
    <lineage>
        <taxon>Bacteria</taxon>
        <taxon>Bacillati</taxon>
        <taxon>Actinomycetota</taxon>
        <taxon>Actinomycetes</taxon>
        <taxon>Micrococcales</taxon>
        <taxon>Microbacteriaceae</taxon>
        <taxon>Rathayibacter</taxon>
    </lineage>
</organism>
<dbReference type="EMBL" id="CP015515">
    <property type="protein sequence ID" value="AND17817.1"/>
    <property type="molecule type" value="Genomic_DNA"/>
</dbReference>
<keyword evidence="3" id="KW-1185">Reference proteome</keyword>
<accession>A0A160KVP8</accession>
<dbReference type="KEGG" id="rtn:A6122_2705"/>
<evidence type="ECO:0000256" key="1">
    <source>
        <dbReference type="SAM" id="MobiDB-lite"/>
    </source>
</evidence>
<evidence type="ECO:0000313" key="2">
    <source>
        <dbReference type="EMBL" id="AND17817.1"/>
    </source>
</evidence>
<dbReference type="Proteomes" id="UP000077071">
    <property type="component" value="Chromosome"/>
</dbReference>
<sequence length="83" mass="8976">MSAELEARANDYDRDAATTANGTPDELRELAVDARAQVQRFRNDTPAERQDAAQSTNGTLADSTTLGDRSSRVRGTGRPQGRP</sequence>
<proteinExistence type="predicted"/>
<evidence type="ECO:0000313" key="3">
    <source>
        <dbReference type="Proteomes" id="UP000077071"/>
    </source>
</evidence>
<gene>
    <name evidence="2" type="ORF">A6122_2705</name>
</gene>
<feature type="compositionally biased region" description="Polar residues" evidence="1">
    <location>
        <begin position="52"/>
        <end position="68"/>
    </location>
</feature>
<name>A0A160KVP8_9MICO</name>
<feature type="region of interest" description="Disordered" evidence="1">
    <location>
        <begin position="1"/>
        <end position="25"/>
    </location>
</feature>